<evidence type="ECO:0000313" key="3">
    <source>
        <dbReference type="EMBL" id="NOJ73755.1"/>
    </source>
</evidence>
<evidence type="ECO:0000256" key="1">
    <source>
        <dbReference type="PROSITE-ProRule" id="PRU00409"/>
    </source>
</evidence>
<organism evidence="3 4">
    <name type="scientific">Paenibacillus alvei</name>
    <name type="common">Bacillus alvei</name>
    <dbReference type="NCBI Taxonomy" id="44250"/>
    <lineage>
        <taxon>Bacteria</taxon>
        <taxon>Bacillati</taxon>
        <taxon>Bacillota</taxon>
        <taxon>Bacilli</taxon>
        <taxon>Bacillales</taxon>
        <taxon>Paenibacillaceae</taxon>
        <taxon>Paenibacillus</taxon>
    </lineage>
</organism>
<evidence type="ECO:0000259" key="2">
    <source>
        <dbReference type="PROSITE" id="PS50975"/>
    </source>
</evidence>
<feature type="domain" description="ATP-grasp" evidence="2">
    <location>
        <begin position="168"/>
        <end position="367"/>
    </location>
</feature>
<dbReference type="PROSITE" id="PS50975">
    <property type="entry name" value="ATP_GRASP"/>
    <property type="match status" value="1"/>
</dbReference>
<dbReference type="InterPro" id="IPR011761">
    <property type="entry name" value="ATP-grasp"/>
</dbReference>
<evidence type="ECO:0000313" key="4">
    <source>
        <dbReference type="Proteomes" id="UP000552038"/>
    </source>
</evidence>
<keyword evidence="1" id="KW-0547">Nucleotide-binding</keyword>
<dbReference type="RefSeq" id="WP_171419529.1">
    <property type="nucleotide sequence ID" value="NZ_JABFOR010000056.1"/>
</dbReference>
<gene>
    <name evidence="3" type="ORF">HMI46_24895</name>
</gene>
<dbReference type="AlphaFoldDB" id="A0AAP7A142"/>
<comment type="caution">
    <text evidence="3">The sequence shown here is derived from an EMBL/GenBank/DDBJ whole genome shotgun (WGS) entry which is preliminary data.</text>
</comment>
<keyword evidence="1" id="KW-0067">ATP-binding</keyword>
<name>A0AAP7A142_PAEAL</name>
<dbReference type="Proteomes" id="UP000552038">
    <property type="component" value="Unassembled WGS sequence"/>
</dbReference>
<proteinExistence type="predicted"/>
<dbReference type="SUPFAM" id="SSF56059">
    <property type="entry name" value="Glutathione synthetase ATP-binding domain-like"/>
    <property type="match status" value="1"/>
</dbReference>
<dbReference type="EMBL" id="JABFOR010000056">
    <property type="protein sequence ID" value="NOJ73755.1"/>
    <property type="molecule type" value="Genomic_DNA"/>
</dbReference>
<dbReference type="GO" id="GO:0046872">
    <property type="term" value="F:metal ion binding"/>
    <property type="evidence" value="ECO:0007669"/>
    <property type="project" value="InterPro"/>
</dbReference>
<protein>
    <recommendedName>
        <fullName evidence="2">ATP-grasp domain-containing protein</fullName>
    </recommendedName>
</protein>
<accession>A0AAP7A142</accession>
<reference evidence="3 4" key="1">
    <citation type="submission" date="2020-05" db="EMBL/GenBank/DDBJ databases">
        <title>Whole genome sequencing and identification of novel metabolites from Paenibacillus alvei strain JR949.</title>
        <authorList>
            <person name="Rajendhran J."/>
            <person name="Sree Pranav P."/>
            <person name="Mahalakshmi B."/>
            <person name="Karthikeyan R."/>
        </authorList>
    </citation>
    <scope>NUCLEOTIDE SEQUENCE [LARGE SCALE GENOMIC DNA]</scope>
    <source>
        <strain evidence="3 4">JR949</strain>
    </source>
</reference>
<sequence length="478" mass="53153">MRSVLPEELLLRSLPLYDGPRLVMGMFDAEAYWRPLELAKLPSLRTAQGHAAVDYMDELLFPLCGEDGIAVTRHQRNAAQAAYLRDAGFHFRSVACGKLQANEHGNTDVFQLVSDLYTDSRWKKLMRELPLAAYAVIPSAAELVQKYRLDGSIPSPETVIQVNSKAYSLCLAQQLGLNPSGQLVEDAASAERLGAELLNKHGKLILKDPYGVSGSGNMVVDSSISFTRLSEYFRAQERAGKHVQMLVEPWLTKQADFSCQLYIAPNGQIELLGVQRMENRQLNYGGSYAADARLLNRLAEAGYFEQMEKLAVRMYEDGYFGPVCVDSMLLYNGEVYPVVEINARHSMGMLNHCLDVHLERWGQRSFLTCLQLGLPEREQQATIWPEFAAGAIGASSDAYSADVLFEQLLMQLDEAELLYTSGRRTGVMPLSANTLFAPTAHNRSGRWYVSLAADSSNAGAALRNQLLQALQAFGYRIY</sequence>
<dbReference type="GO" id="GO:0005524">
    <property type="term" value="F:ATP binding"/>
    <property type="evidence" value="ECO:0007669"/>
    <property type="project" value="UniProtKB-UniRule"/>
</dbReference>